<reference evidence="1" key="2">
    <citation type="submission" date="2022-01" db="EMBL/GenBank/DDBJ databases">
        <authorList>
            <person name="Yamashiro T."/>
            <person name="Shiraishi A."/>
            <person name="Satake H."/>
            <person name="Nakayama K."/>
        </authorList>
    </citation>
    <scope>NUCLEOTIDE SEQUENCE</scope>
</reference>
<protein>
    <submittedName>
        <fullName evidence="1">Uncharacterized protein</fullName>
    </submittedName>
</protein>
<sequence>MLLCYDLTPKLLVPLRNEFGGVKETDTRKFQPLPEVEGKGKEKVGAEQAARVLLNLQTPNTKAESMVSVTIHQDTFAIPPMTSPMIDIMSVPDSPTVGEFKIFPNQVRKRLWNEIRHWMLLTGPCIGTLWERSEICQKLPVWNYEDILPPPYRGNPNPTKLINVTSENFRIFE</sequence>
<proteinExistence type="predicted"/>
<accession>A0ABQ5I797</accession>
<gene>
    <name evidence="1" type="ORF">Tco_1090776</name>
</gene>
<evidence type="ECO:0000313" key="1">
    <source>
        <dbReference type="EMBL" id="GJT95258.1"/>
    </source>
</evidence>
<evidence type="ECO:0000313" key="2">
    <source>
        <dbReference type="Proteomes" id="UP001151760"/>
    </source>
</evidence>
<reference evidence="1" key="1">
    <citation type="journal article" date="2022" name="Int. J. Mol. Sci.">
        <title>Draft Genome of Tanacetum Coccineum: Genomic Comparison of Closely Related Tanacetum-Family Plants.</title>
        <authorList>
            <person name="Yamashiro T."/>
            <person name="Shiraishi A."/>
            <person name="Nakayama K."/>
            <person name="Satake H."/>
        </authorList>
    </citation>
    <scope>NUCLEOTIDE SEQUENCE</scope>
</reference>
<keyword evidence="2" id="KW-1185">Reference proteome</keyword>
<comment type="caution">
    <text evidence="1">The sequence shown here is derived from an EMBL/GenBank/DDBJ whole genome shotgun (WGS) entry which is preliminary data.</text>
</comment>
<dbReference type="Proteomes" id="UP001151760">
    <property type="component" value="Unassembled WGS sequence"/>
</dbReference>
<dbReference type="EMBL" id="BQNB010020372">
    <property type="protein sequence ID" value="GJT95258.1"/>
    <property type="molecule type" value="Genomic_DNA"/>
</dbReference>
<name>A0ABQ5I797_9ASTR</name>
<organism evidence="1 2">
    <name type="scientific">Tanacetum coccineum</name>
    <dbReference type="NCBI Taxonomy" id="301880"/>
    <lineage>
        <taxon>Eukaryota</taxon>
        <taxon>Viridiplantae</taxon>
        <taxon>Streptophyta</taxon>
        <taxon>Embryophyta</taxon>
        <taxon>Tracheophyta</taxon>
        <taxon>Spermatophyta</taxon>
        <taxon>Magnoliopsida</taxon>
        <taxon>eudicotyledons</taxon>
        <taxon>Gunneridae</taxon>
        <taxon>Pentapetalae</taxon>
        <taxon>asterids</taxon>
        <taxon>campanulids</taxon>
        <taxon>Asterales</taxon>
        <taxon>Asteraceae</taxon>
        <taxon>Asteroideae</taxon>
        <taxon>Anthemideae</taxon>
        <taxon>Anthemidinae</taxon>
        <taxon>Tanacetum</taxon>
    </lineage>
</organism>